<evidence type="ECO:0000313" key="5">
    <source>
        <dbReference type="EMBL" id="KMW60352.1"/>
    </source>
</evidence>
<keyword evidence="6" id="KW-1185">Reference proteome</keyword>
<dbReference type="RefSeq" id="WP_049641450.1">
    <property type="nucleotide sequence ID" value="NZ_LFTY01000001.1"/>
</dbReference>
<dbReference type="EMBL" id="LFTY01000001">
    <property type="protein sequence ID" value="KMW60352.1"/>
    <property type="molecule type" value="Genomic_DNA"/>
</dbReference>
<dbReference type="InterPro" id="IPR042221">
    <property type="entry name" value="Leu/Phe-tRNA_Trfase_N"/>
</dbReference>
<dbReference type="AlphaFoldDB" id="A0A0J9EC53"/>
<accession>A0A0J9EC53</accession>
<dbReference type="Gene3D" id="3.30.70.3550">
    <property type="entry name" value="Leucyl/phenylalanyl-tRNA-protein transferase, N-terminal domain"/>
    <property type="match status" value="1"/>
</dbReference>
<keyword evidence="2 4" id="KW-0808">Transferase</keyword>
<dbReference type="HAMAP" id="MF_00688">
    <property type="entry name" value="Leu_Phe_trans"/>
    <property type="match status" value="1"/>
</dbReference>
<reference evidence="5 6" key="1">
    <citation type="submission" date="2015-06" db="EMBL/GenBank/DDBJ databases">
        <title>Draft genome sequence of an Alphaproteobacteria species associated to the Mediterranean sponge Oscarella lobularis.</title>
        <authorList>
            <person name="Jourda C."/>
            <person name="Santini S."/>
            <person name="Claverie J.-M."/>
        </authorList>
    </citation>
    <scope>NUCLEOTIDE SEQUENCE [LARGE SCALE GENOMIC DNA]</scope>
    <source>
        <strain evidence="5">IGS</strain>
    </source>
</reference>
<comment type="function">
    <text evidence="4">Functions in the N-end rule pathway of protein degradation where it conjugates Leu, Phe and, less efficiently, Met from aminoacyl-tRNAs to the N-termini of proteins containing an N-terminal arginine or lysine.</text>
</comment>
<dbReference type="GO" id="GO:0008914">
    <property type="term" value="F:leucyl-tRNA--protein transferase activity"/>
    <property type="evidence" value="ECO:0007669"/>
    <property type="project" value="UniProtKB-UniRule"/>
</dbReference>
<comment type="similarity">
    <text evidence="4">Belongs to the L/F-transferase family.</text>
</comment>
<evidence type="ECO:0000256" key="1">
    <source>
        <dbReference type="ARBA" id="ARBA00022490"/>
    </source>
</evidence>
<dbReference type="FunFam" id="3.40.630.70:FF:000001">
    <property type="entry name" value="Leucyl/phenylalanyl-tRNA--protein transferase"/>
    <property type="match status" value="1"/>
</dbReference>
<dbReference type="STRING" id="1675527.AIOL_000505"/>
<dbReference type="PANTHER" id="PTHR30098:SF2">
    <property type="entry name" value="LEUCYL_PHENYLALANYL-TRNA--PROTEIN TRANSFERASE"/>
    <property type="match status" value="1"/>
</dbReference>
<sequence length="212" mass="23560">MNAITPELLLYAYGNGIFPMAETRDDEDVFWVDPKRRGIIPLDGFRISRSLARRMRRGGYEVALNRDFAGVVEACADRDETWINDTIFDLYRALHRMGHAHSLEIRTDGALIGGVYGVTLGGAFFGESMFSRATDGSKIALAHLVDHLSQTGFRLFDAQFLTEHLASLGAIEISRADYHTRLNDALQVEADFLSGPGLGAPQDVIQRNNQRS</sequence>
<dbReference type="OrthoDB" id="9790282at2"/>
<dbReference type="GO" id="GO:0005737">
    <property type="term" value="C:cytoplasm"/>
    <property type="evidence" value="ECO:0007669"/>
    <property type="project" value="UniProtKB-SubCell"/>
</dbReference>
<proteinExistence type="inferred from homology"/>
<comment type="catalytic activity">
    <reaction evidence="4">
        <text>N-terminal L-arginyl-[protein] + L-leucyl-tRNA(Leu) = N-terminal L-leucyl-L-arginyl-[protein] + tRNA(Leu) + H(+)</text>
        <dbReference type="Rhea" id="RHEA:50416"/>
        <dbReference type="Rhea" id="RHEA-COMP:9613"/>
        <dbReference type="Rhea" id="RHEA-COMP:9622"/>
        <dbReference type="Rhea" id="RHEA-COMP:12672"/>
        <dbReference type="Rhea" id="RHEA-COMP:12673"/>
        <dbReference type="ChEBI" id="CHEBI:15378"/>
        <dbReference type="ChEBI" id="CHEBI:64719"/>
        <dbReference type="ChEBI" id="CHEBI:78442"/>
        <dbReference type="ChEBI" id="CHEBI:78494"/>
        <dbReference type="ChEBI" id="CHEBI:133044"/>
        <dbReference type="EC" id="2.3.2.6"/>
    </reaction>
</comment>
<dbReference type="Pfam" id="PF03588">
    <property type="entry name" value="Leu_Phe_trans"/>
    <property type="match status" value="1"/>
</dbReference>
<name>A0A0J9EC53_9RHOB</name>
<comment type="caution">
    <text evidence="5">The sequence shown here is derived from an EMBL/GenBank/DDBJ whole genome shotgun (WGS) entry which is preliminary data.</text>
</comment>
<dbReference type="PATRIC" id="fig|1675527.3.peg.560"/>
<evidence type="ECO:0000256" key="3">
    <source>
        <dbReference type="ARBA" id="ARBA00023315"/>
    </source>
</evidence>
<dbReference type="SUPFAM" id="SSF55729">
    <property type="entry name" value="Acyl-CoA N-acyltransferases (Nat)"/>
    <property type="match status" value="1"/>
</dbReference>
<evidence type="ECO:0000313" key="6">
    <source>
        <dbReference type="Proteomes" id="UP000037178"/>
    </source>
</evidence>
<dbReference type="Gene3D" id="3.40.630.70">
    <property type="entry name" value="Leucyl/phenylalanyl-tRNA-protein transferase, C-terminal domain"/>
    <property type="match status" value="1"/>
</dbReference>
<dbReference type="PANTHER" id="PTHR30098">
    <property type="entry name" value="LEUCYL/PHENYLALANYL-TRNA--PROTEIN TRANSFERASE"/>
    <property type="match status" value="1"/>
</dbReference>
<comment type="catalytic activity">
    <reaction evidence="4">
        <text>N-terminal L-lysyl-[protein] + L-leucyl-tRNA(Leu) = N-terminal L-leucyl-L-lysyl-[protein] + tRNA(Leu) + H(+)</text>
        <dbReference type="Rhea" id="RHEA:12340"/>
        <dbReference type="Rhea" id="RHEA-COMP:9613"/>
        <dbReference type="Rhea" id="RHEA-COMP:9622"/>
        <dbReference type="Rhea" id="RHEA-COMP:12670"/>
        <dbReference type="Rhea" id="RHEA-COMP:12671"/>
        <dbReference type="ChEBI" id="CHEBI:15378"/>
        <dbReference type="ChEBI" id="CHEBI:65249"/>
        <dbReference type="ChEBI" id="CHEBI:78442"/>
        <dbReference type="ChEBI" id="CHEBI:78494"/>
        <dbReference type="ChEBI" id="CHEBI:133043"/>
        <dbReference type="EC" id="2.3.2.6"/>
    </reaction>
</comment>
<dbReference type="GO" id="GO:0030163">
    <property type="term" value="P:protein catabolic process"/>
    <property type="evidence" value="ECO:0007669"/>
    <property type="project" value="UniProtKB-UniRule"/>
</dbReference>
<gene>
    <name evidence="4" type="primary">aat</name>
    <name evidence="5" type="ORF">AIOL_000505</name>
</gene>
<comment type="catalytic activity">
    <reaction evidence="4">
        <text>L-phenylalanyl-tRNA(Phe) + an N-terminal L-alpha-aminoacyl-[protein] = an N-terminal L-phenylalanyl-L-alpha-aminoacyl-[protein] + tRNA(Phe)</text>
        <dbReference type="Rhea" id="RHEA:43632"/>
        <dbReference type="Rhea" id="RHEA-COMP:9668"/>
        <dbReference type="Rhea" id="RHEA-COMP:9699"/>
        <dbReference type="Rhea" id="RHEA-COMP:10636"/>
        <dbReference type="Rhea" id="RHEA-COMP:10637"/>
        <dbReference type="ChEBI" id="CHEBI:78442"/>
        <dbReference type="ChEBI" id="CHEBI:78531"/>
        <dbReference type="ChEBI" id="CHEBI:78597"/>
        <dbReference type="ChEBI" id="CHEBI:83561"/>
        <dbReference type="EC" id="2.3.2.6"/>
    </reaction>
</comment>
<dbReference type="InterPro" id="IPR016181">
    <property type="entry name" value="Acyl_CoA_acyltransferase"/>
</dbReference>
<dbReference type="InterPro" id="IPR042203">
    <property type="entry name" value="Leu/Phe-tRNA_Trfase_C"/>
</dbReference>
<dbReference type="NCBIfam" id="TIGR00667">
    <property type="entry name" value="aat"/>
    <property type="match status" value="1"/>
</dbReference>
<protein>
    <recommendedName>
        <fullName evidence="4">Leucyl/phenylalanyl-tRNA--protein transferase</fullName>
        <ecNumber evidence="4">2.3.2.6</ecNumber>
    </recommendedName>
    <alternativeName>
        <fullName evidence="4">L/F-transferase</fullName>
    </alternativeName>
    <alternativeName>
        <fullName evidence="4">Leucyltransferase</fullName>
    </alternativeName>
    <alternativeName>
        <fullName evidence="4">Phenyalanyltransferase</fullName>
    </alternativeName>
</protein>
<dbReference type="Proteomes" id="UP000037178">
    <property type="component" value="Unassembled WGS sequence"/>
</dbReference>
<comment type="subcellular location">
    <subcellularLocation>
        <location evidence="4">Cytoplasm</location>
    </subcellularLocation>
</comment>
<keyword evidence="1 4" id="KW-0963">Cytoplasm</keyword>
<organism evidence="5 6">
    <name type="scientific">Candidatus Rhodobacter oscarellae</name>
    <dbReference type="NCBI Taxonomy" id="1675527"/>
    <lineage>
        <taxon>Bacteria</taxon>
        <taxon>Pseudomonadati</taxon>
        <taxon>Pseudomonadota</taxon>
        <taxon>Alphaproteobacteria</taxon>
        <taxon>Rhodobacterales</taxon>
        <taxon>Rhodobacter group</taxon>
        <taxon>Rhodobacter</taxon>
    </lineage>
</organism>
<evidence type="ECO:0000256" key="2">
    <source>
        <dbReference type="ARBA" id="ARBA00022679"/>
    </source>
</evidence>
<dbReference type="InterPro" id="IPR004616">
    <property type="entry name" value="Leu/Phe-tRNA_Trfase"/>
</dbReference>
<keyword evidence="3 4" id="KW-0012">Acyltransferase</keyword>
<evidence type="ECO:0000256" key="4">
    <source>
        <dbReference type="HAMAP-Rule" id="MF_00688"/>
    </source>
</evidence>
<dbReference type="EC" id="2.3.2.6" evidence="4"/>